<organism evidence="9 10">
    <name type="scientific">Gomphillus americanus</name>
    <dbReference type="NCBI Taxonomy" id="1940652"/>
    <lineage>
        <taxon>Eukaryota</taxon>
        <taxon>Fungi</taxon>
        <taxon>Dikarya</taxon>
        <taxon>Ascomycota</taxon>
        <taxon>Pezizomycotina</taxon>
        <taxon>Lecanoromycetes</taxon>
        <taxon>OSLEUM clade</taxon>
        <taxon>Ostropomycetidae</taxon>
        <taxon>Ostropales</taxon>
        <taxon>Graphidaceae</taxon>
        <taxon>Gomphilloideae</taxon>
        <taxon>Gomphillus</taxon>
    </lineage>
</organism>
<sequence length="383" mass="41885">MSDYPPQLGAIPHTSELQVPTLGSSFDRQETTPTTGATNVNGSTTTNDTKSTLANARDTVTASMIFEGAQQAATAISNHPITQNVQETINNGQFLSNNHIAPVTEVAKDQAAKTSVEFDNLKNSRKVPNATTATDQPLTHYHSFFYTLLSWENPRATAIAFALSVTTIFAFRYVPALRWTFKSLYLVLGTVALVEGVTKLIFGAGVAQSMRPKRYVTISRDTLEASLEDIEQLVNFFVIEFQRILYAENVLHTSLAFLLSFISYYLIKFVPTWGLLLIGTSLLFSVPLIYITNQEAVDHYLASANNVVSAQAQQLRDIASQQTSQATETFKAYAGDYTAKAQGLVGSKRSPSPQANFKSQDFPVAPKQDPVIIDAKASRPIAA</sequence>
<evidence type="ECO:0000256" key="4">
    <source>
        <dbReference type="ARBA" id="ARBA00022989"/>
    </source>
</evidence>
<dbReference type="Pfam" id="PF02453">
    <property type="entry name" value="Reticulon"/>
    <property type="match status" value="1"/>
</dbReference>
<evidence type="ECO:0000256" key="7">
    <source>
        <dbReference type="SAM" id="MobiDB-lite"/>
    </source>
</evidence>
<feature type="domain" description="Reticulon" evidence="8">
    <location>
        <begin position="145"/>
        <end position="342"/>
    </location>
</feature>
<dbReference type="OrthoDB" id="567788at2759"/>
<evidence type="ECO:0000256" key="2">
    <source>
        <dbReference type="ARBA" id="ARBA00022692"/>
    </source>
</evidence>
<dbReference type="AlphaFoldDB" id="A0A8H3FAY3"/>
<evidence type="ECO:0000256" key="3">
    <source>
        <dbReference type="ARBA" id="ARBA00022824"/>
    </source>
</evidence>
<dbReference type="GO" id="GO:0005789">
    <property type="term" value="C:endoplasmic reticulum membrane"/>
    <property type="evidence" value="ECO:0007669"/>
    <property type="project" value="UniProtKB-SubCell"/>
</dbReference>
<dbReference type="InterPro" id="IPR003388">
    <property type="entry name" value="Reticulon"/>
</dbReference>
<dbReference type="Proteomes" id="UP000664169">
    <property type="component" value="Unassembled WGS sequence"/>
</dbReference>
<reference evidence="9" key="1">
    <citation type="submission" date="2021-03" db="EMBL/GenBank/DDBJ databases">
        <authorList>
            <person name="Tagirdzhanova G."/>
        </authorList>
    </citation>
    <scope>NUCLEOTIDE SEQUENCE</scope>
</reference>
<protein>
    <recommendedName>
        <fullName evidence="6">Reticulon-like protein</fullName>
    </recommendedName>
</protein>
<dbReference type="PROSITE" id="PS50845">
    <property type="entry name" value="RETICULON"/>
    <property type="match status" value="1"/>
</dbReference>
<evidence type="ECO:0000313" key="10">
    <source>
        <dbReference type="Proteomes" id="UP000664169"/>
    </source>
</evidence>
<keyword evidence="4 6" id="KW-1133">Transmembrane helix</keyword>
<keyword evidence="5 6" id="KW-0472">Membrane</keyword>
<proteinExistence type="predicted"/>
<gene>
    <name evidence="9" type="ORF">GOMPHAMPRED_002457</name>
</gene>
<feature type="compositionally biased region" description="Polar residues" evidence="7">
    <location>
        <begin position="349"/>
        <end position="359"/>
    </location>
</feature>
<name>A0A8H3FAY3_9LECA</name>
<feature type="transmembrane region" description="Helical" evidence="6">
    <location>
        <begin position="186"/>
        <end position="207"/>
    </location>
</feature>
<evidence type="ECO:0000256" key="5">
    <source>
        <dbReference type="ARBA" id="ARBA00023136"/>
    </source>
</evidence>
<dbReference type="EMBL" id="CAJPDQ010000017">
    <property type="protein sequence ID" value="CAF9921972.1"/>
    <property type="molecule type" value="Genomic_DNA"/>
</dbReference>
<feature type="transmembrane region" description="Helical" evidence="6">
    <location>
        <begin position="273"/>
        <end position="291"/>
    </location>
</feature>
<comment type="subcellular location">
    <subcellularLocation>
        <location evidence="1 6">Endoplasmic reticulum membrane</location>
        <topology evidence="1 6">Multi-pass membrane protein</topology>
    </subcellularLocation>
</comment>
<evidence type="ECO:0000256" key="6">
    <source>
        <dbReference type="RuleBase" id="RU363132"/>
    </source>
</evidence>
<evidence type="ECO:0000259" key="8">
    <source>
        <dbReference type="PROSITE" id="PS50845"/>
    </source>
</evidence>
<keyword evidence="3 6" id="KW-0256">Endoplasmic reticulum</keyword>
<evidence type="ECO:0000256" key="1">
    <source>
        <dbReference type="ARBA" id="ARBA00004477"/>
    </source>
</evidence>
<feature type="region of interest" description="Disordered" evidence="7">
    <location>
        <begin position="25"/>
        <end position="50"/>
    </location>
</feature>
<accession>A0A8H3FAY3</accession>
<keyword evidence="10" id="KW-1185">Reference proteome</keyword>
<comment type="caution">
    <text evidence="9">The sequence shown here is derived from an EMBL/GenBank/DDBJ whole genome shotgun (WGS) entry which is preliminary data.</text>
</comment>
<evidence type="ECO:0000313" key="9">
    <source>
        <dbReference type="EMBL" id="CAF9921972.1"/>
    </source>
</evidence>
<feature type="transmembrane region" description="Helical" evidence="6">
    <location>
        <begin position="156"/>
        <end position="174"/>
    </location>
</feature>
<keyword evidence="2 6" id="KW-0812">Transmembrane</keyword>
<feature type="region of interest" description="Disordered" evidence="7">
    <location>
        <begin position="344"/>
        <end position="371"/>
    </location>
</feature>